<dbReference type="Gene3D" id="3.40.50.1110">
    <property type="entry name" value="SGNH hydrolase"/>
    <property type="match status" value="1"/>
</dbReference>
<dbReference type="PANTHER" id="PTHR14209">
    <property type="entry name" value="ISOAMYL ACETATE-HYDROLYZING ESTERASE 1"/>
    <property type="match status" value="1"/>
</dbReference>
<gene>
    <name evidence="2" type="ORF">Cboi02_000352000</name>
</gene>
<dbReference type="InterPro" id="IPR013830">
    <property type="entry name" value="SGNH_hydro"/>
</dbReference>
<evidence type="ECO:0000259" key="1">
    <source>
        <dbReference type="Pfam" id="PF13472"/>
    </source>
</evidence>
<sequence>MSEYQFPKFLMFGDSITQRAFDQYPLPGISTQLEFVLGPALVGTYTRKMDILQRGFSGYNSEWVKYLLPKILEYEHDSKKEHENIKIAYLFIGTNDGRLPDSKLHVPIERYEENLKEMIDLFLEKRIKLIIVAPGLHFAEKWYDFNPIDKEQKTGTDPKELLKYADVTVKVANEYKLPYINMSQIMTDSGIALDELLCDGIHYTGKGYKLFFDNLLETIKLNYPEYHPDNLRMRLPLWSEVVADKLGGIE</sequence>
<reference evidence="2" key="1">
    <citation type="submission" date="2023-04" db="EMBL/GenBank/DDBJ databases">
        <title>Candida boidinii NBRC 10035.</title>
        <authorList>
            <person name="Ichikawa N."/>
            <person name="Sato H."/>
            <person name="Tonouchi N."/>
        </authorList>
    </citation>
    <scope>NUCLEOTIDE SEQUENCE</scope>
    <source>
        <strain evidence="2">NBRC 10035</strain>
    </source>
</reference>
<dbReference type="PANTHER" id="PTHR14209:SF19">
    <property type="entry name" value="ISOAMYL ACETATE-HYDROLYZING ESTERASE 1 HOMOLOG"/>
    <property type="match status" value="1"/>
</dbReference>
<dbReference type="CDD" id="cd01838">
    <property type="entry name" value="Isoamyl_acetate_hydrolase_like"/>
    <property type="match status" value="1"/>
</dbReference>
<dbReference type="Proteomes" id="UP001165120">
    <property type="component" value="Unassembled WGS sequence"/>
</dbReference>
<dbReference type="InterPro" id="IPR036514">
    <property type="entry name" value="SGNH_hydro_sf"/>
</dbReference>
<name>A0A9W6T0S0_CANBO</name>
<protein>
    <submittedName>
        <fullName evidence="2">Unnamed protein product</fullName>
    </submittedName>
</protein>
<dbReference type="SUPFAM" id="SSF52266">
    <property type="entry name" value="SGNH hydrolase"/>
    <property type="match status" value="1"/>
</dbReference>
<proteinExistence type="predicted"/>
<keyword evidence="3" id="KW-1185">Reference proteome</keyword>
<comment type="caution">
    <text evidence="2">The sequence shown here is derived from an EMBL/GenBank/DDBJ whole genome shotgun (WGS) entry which is preliminary data.</text>
</comment>
<dbReference type="InterPro" id="IPR045136">
    <property type="entry name" value="Iah1-like"/>
</dbReference>
<dbReference type="AlphaFoldDB" id="A0A9W6T0S0"/>
<feature type="domain" description="SGNH hydrolase-type esterase" evidence="1">
    <location>
        <begin position="12"/>
        <end position="210"/>
    </location>
</feature>
<organism evidence="2 3">
    <name type="scientific">Candida boidinii</name>
    <name type="common">Yeast</name>
    <dbReference type="NCBI Taxonomy" id="5477"/>
    <lineage>
        <taxon>Eukaryota</taxon>
        <taxon>Fungi</taxon>
        <taxon>Dikarya</taxon>
        <taxon>Ascomycota</taxon>
        <taxon>Saccharomycotina</taxon>
        <taxon>Pichiomycetes</taxon>
        <taxon>Pichiales</taxon>
        <taxon>Pichiaceae</taxon>
        <taxon>Ogataea</taxon>
        <taxon>Ogataea/Candida clade</taxon>
    </lineage>
</organism>
<dbReference type="Pfam" id="PF13472">
    <property type="entry name" value="Lipase_GDSL_2"/>
    <property type="match status" value="1"/>
</dbReference>
<dbReference type="EMBL" id="BSXN01001229">
    <property type="protein sequence ID" value="GME72217.1"/>
    <property type="molecule type" value="Genomic_DNA"/>
</dbReference>
<evidence type="ECO:0000313" key="3">
    <source>
        <dbReference type="Proteomes" id="UP001165120"/>
    </source>
</evidence>
<accession>A0A9W6T0S0</accession>
<evidence type="ECO:0000313" key="2">
    <source>
        <dbReference type="EMBL" id="GME72217.1"/>
    </source>
</evidence>